<feature type="domain" description="YCII-related" evidence="2">
    <location>
        <begin position="1"/>
        <end position="86"/>
    </location>
</feature>
<sequence>MLYLRLCLDRPESGDLRADKRADHRNYLGAHADLIRQAGPLLGEDGQMIGSMMIVEAEEIGAVRNFHEADPFTLAGLFETVHIFQWDRHMAS</sequence>
<evidence type="ECO:0000256" key="1">
    <source>
        <dbReference type="ARBA" id="ARBA00007689"/>
    </source>
</evidence>
<accession>A0A031K438</accession>
<dbReference type="InterPro" id="IPR005545">
    <property type="entry name" value="YCII"/>
</dbReference>
<dbReference type="RefSeq" id="WP_036523960.1">
    <property type="nucleotide sequence ID" value="NZ_JFYZ01000002.1"/>
</dbReference>
<dbReference type="InterPro" id="IPR011008">
    <property type="entry name" value="Dimeric_a/b-barrel"/>
</dbReference>
<comment type="caution">
    <text evidence="3">The sequence shown here is derived from an EMBL/GenBank/DDBJ whole genome shotgun (WGS) entry which is preliminary data.</text>
</comment>
<dbReference type="PANTHER" id="PTHR33606">
    <property type="entry name" value="PROTEIN YCII"/>
    <property type="match status" value="1"/>
</dbReference>
<name>A0A031K438_9SPHN</name>
<dbReference type="SUPFAM" id="SSF54909">
    <property type="entry name" value="Dimeric alpha+beta barrel"/>
    <property type="match status" value="1"/>
</dbReference>
<evidence type="ECO:0000259" key="2">
    <source>
        <dbReference type="Pfam" id="PF03795"/>
    </source>
</evidence>
<dbReference type="InterPro" id="IPR051807">
    <property type="entry name" value="Sec-metab_biosynth-assoc"/>
</dbReference>
<comment type="similarity">
    <text evidence="1">Belongs to the YciI family.</text>
</comment>
<protein>
    <submittedName>
        <fullName evidence="3">YCII-related protein</fullName>
    </submittedName>
</protein>
<dbReference type="eggNOG" id="COG2350">
    <property type="taxonomic scope" value="Bacteria"/>
</dbReference>
<dbReference type="EMBL" id="JFYZ01000002">
    <property type="protein sequence ID" value="EZP83979.1"/>
    <property type="molecule type" value="Genomic_DNA"/>
</dbReference>
<gene>
    <name evidence="3" type="ORF">BV97_01172</name>
</gene>
<dbReference type="Pfam" id="PF03795">
    <property type="entry name" value="YCII"/>
    <property type="match status" value="1"/>
</dbReference>
<dbReference type="Gene3D" id="3.30.70.1060">
    <property type="entry name" value="Dimeric alpha+beta barrel"/>
    <property type="match status" value="1"/>
</dbReference>
<evidence type="ECO:0000313" key="3">
    <source>
        <dbReference type="EMBL" id="EZP83979.1"/>
    </source>
</evidence>
<dbReference type="Proteomes" id="UP000024329">
    <property type="component" value="Unassembled WGS sequence"/>
</dbReference>
<dbReference type="PATRIC" id="fig|158500.4.peg.1205"/>
<evidence type="ECO:0000313" key="4">
    <source>
        <dbReference type="Proteomes" id="UP000024329"/>
    </source>
</evidence>
<dbReference type="AlphaFoldDB" id="A0A031K438"/>
<dbReference type="PANTHER" id="PTHR33606:SF3">
    <property type="entry name" value="PROTEIN YCII"/>
    <property type="match status" value="1"/>
</dbReference>
<organism evidence="3 4">
    <name type="scientific">Novosphingobium resinovorum</name>
    <dbReference type="NCBI Taxonomy" id="158500"/>
    <lineage>
        <taxon>Bacteria</taxon>
        <taxon>Pseudomonadati</taxon>
        <taxon>Pseudomonadota</taxon>
        <taxon>Alphaproteobacteria</taxon>
        <taxon>Sphingomonadales</taxon>
        <taxon>Sphingomonadaceae</taxon>
        <taxon>Novosphingobium</taxon>
    </lineage>
</organism>
<reference evidence="3 4" key="1">
    <citation type="submission" date="2014-03" db="EMBL/GenBank/DDBJ databases">
        <title>Whole genome sequence of Novosphingobium resinovorum KF1.</title>
        <authorList>
            <person name="Gan H.M."/>
            <person name="Gan H.Y."/>
            <person name="Chew T.H."/>
            <person name="Savka M.A."/>
        </authorList>
    </citation>
    <scope>NUCLEOTIDE SEQUENCE [LARGE SCALE GENOMIC DNA]</scope>
    <source>
        <strain evidence="3 4">KF1</strain>
    </source>
</reference>
<proteinExistence type="inferred from homology"/>